<name>A0A366HTP6_9BACT</name>
<dbReference type="RefSeq" id="WP_147263269.1">
    <property type="nucleotide sequence ID" value="NZ_QNRR01000002.1"/>
</dbReference>
<dbReference type="EMBL" id="QNRR01000002">
    <property type="protein sequence ID" value="RBP46077.1"/>
    <property type="molecule type" value="Genomic_DNA"/>
</dbReference>
<evidence type="ECO:0000313" key="2">
    <source>
        <dbReference type="EMBL" id="RBP46077.1"/>
    </source>
</evidence>
<keyword evidence="1" id="KW-0812">Transmembrane</keyword>
<organism evidence="2 3">
    <name type="scientific">Roseimicrobium gellanilyticum</name>
    <dbReference type="NCBI Taxonomy" id="748857"/>
    <lineage>
        <taxon>Bacteria</taxon>
        <taxon>Pseudomonadati</taxon>
        <taxon>Verrucomicrobiota</taxon>
        <taxon>Verrucomicrobiia</taxon>
        <taxon>Verrucomicrobiales</taxon>
        <taxon>Verrucomicrobiaceae</taxon>
        <taxon>Roseimicrobium</taxon>
    </lineage>
</organism>
<gene>
    <name evidence="2" type="ORF">DES53_102463</name>
</gene>
<evidence type="ECO:0000313" key="3">
    <source>
        <dbReference type="Proteomes" id="UP000253426"/>
    </source>
</evidence>
<accession>A0A366HTP6</accession>
<reference evidence="2 3" key="1">
    <citation type="submission" date="2018-06" db="EMBL/GenBank/DDBJ databases">
        <title>Genomic Encyclopedia of Type Strains, Phase IV (KMG-IV): sequencing the most valuable type-strain genomes for metagenomic binning, comparative biology and taxonomic classification.</title>
        <authorList>
            <person name="Goeker M."/>
        </authorList>
    </citation>
    <scope>NUCLEOTIDE SEQUENCE [LARGE SCALE GENOMIC DNA]</scope>
    <source>
        <strain evidence="2 3">DSM 25532</strain>
    </source>
</reference>
<dbReference type="AlphaFoldDB" id="A0A366HTP6"/>
<comment type="caution">
    <text evidence="2">The sequence shown here is derived from an EMBL/GenBank/DDBJ whole genome shotgun (WGS) entry which is preliminary data.</text>
</comment>
<keyword evidence="1" id="KW-0472">Membrane</keyword>
<sequence length="111" mass="11427">MNSTSSTVEGAGLVPGLPAFLDGYPDGTRMLLEAKAFQPVAHAPIFKAFCRVAGPALDWLKHPTNSAIAIACTLAAPLIGLMLLPLFLILLPAALILGFIGIAAASINTDS</sequence>
<dbReference type="Proteomes" id="UP000253426">
    <property type="component" value="Unassembled WGS sequence"/>
</dbReference>
<feature type="transmembrane region" description="Helical" evidence="1">
    <location>
        <begin position="83"/>
        <end position="107"/>
    </location>
</feature>
<proteinExistence type="predicted"/>
<keyword evidence="3" id="KW-1185">Reference proteome</keyword>
<keyword evidence="1" id="KW-1133">Transmembrane helix</keyword>
<protein>
    <submittedName>
        <fullName evidence="2">Uncharacterized protein</fullName>
    </submittedName>
</protein>
<evidence type="ECO:0000256" key="1">
    <source>
        <dbReference type="SAM" id="Phobius"/>
    </source>
</evidence>